<gene>
    <name evidence="2" type="ORF">QFZ56_002641</name>
</gene>
<keyword evidence="3" id="KW-1185">Reference proteome</keyword>
<feature type="transmembrane region" description="Helical" evidence="1">
    <location>
        <begin position="20"/>
        <end position="40"/>
    </location>
</feature>
<dbReference type="Proteomes" id="UP001243364">
    <property type="component" value="Unassembled WGS sequence"/>
</dbReference>
<organism evidence="2 3">
    <name type="scientific">Streptomyces achromogenes</name>
    <dbReference type="NCBI Taxonomy" id="67255"/>
    <lineage>
        <taxon>Bacteria</taxon>
        <taxon>Bacillati</taxon>
        <taxon>Actinomycetota</taxon>
        <taxon>Actinomycetes</taxon>
        <taxon>Kitasatosporales</taxon>
        <taxon>Streptomycetaceae</taxon>
        <taxon>Streptomyces</taxon>
    </lineage>
</organism>
<keyword evidence="1" id="KW-0812">Transmembrane</keyword>
<dbReference type="EMBL" id="JAUSYA010000001">
    <property type="protein sequence ID" value="MDQ0683678.1"/>
    <property type="molecule type" value="Genomic_DNA"/>
</dbReference>
<evidence type="ECO:0000313" key="3">
    <source>
        <dbReference type="Proteomes" id="UP001243364"/>
    </source>
</evidence>
<proteinExistence type="predicted"/>
<evidence type="ECO:0000256" key="1">
    <source>
        <dbReference type="SAM" id="Phobius"/>
    </source>
</evidence>
<sequence>MGWGTWSWIVPDGLWEIAKPLIPPFATLSLLGVSICFGIWTTEI</sequence>
<reference evidence="2 3" key="1">
    <citation type="submission" date="2023-07" db="EMBL/GenBank/DDBJ databases">
        <title>Comparative genomics of wheat-associated soil bacteria to identify genetic determinants of phenazine resistance.</title>
        <authorList>
            <person name="Mouncey N."/>
        </authorList>
    </citation>
    <scope>NUCLEOTIDE SEQUENCE [LARGE SCALE GENOMIC DNA]</scope>
    <source>
        <strain evidence="2 3">W4I19-2</strain>
    </source>
</reference>
<keyword evidence="1" id="KW-1133">Transmembrane helix</keyword>
<name>A0ABU0PZ35_STRAH</name>
<keyword evidence="1" id="KW-0472">Membrane</keyword>
<protein>
    <submittedName>
        <fullName evidence="2">Uncharacterized protein</fullName>
    </submittedName>
</protein>
<dbReference type="RefSeq" id="WP_307042680.1">
    <property type="nucleotide sequence ID" value="NZ_JAUSYA010000001.1"/>
</dbReference>
<comment type="caution">
    <text evidence="2">The sequence shown here is derived from an EMBL/GenBank/DDBJ whole genome shotgun (WGS) entry which is preliminary data.</text>
</comment>
<accession>A0ABU0PZ35</accession>
<evidence type="ECO:0000313" key="2">
    <source>
        <dbReference type="EMBL" id="MDQ0683678.1"/>
    </source>
</evidence>